<proteinExistence type="inferred from homology"/>
<dbReference type="InterPro" id="IPR052570">
    <property type="entry name" value="FliJ"/>
</dbReference>
<feature type="compositionally biased region" description="Basic and acidic residues" evidence="11">
    <location>
        <begin position="90"/>
        <end position="101"/>
    </location>
</feature>
<dbReference type="NCBIfam" id="TIGR02473">
    <property type="entry name" value="flagell_FliJ"/>
    <property type="match status" value="1"/>
</dbReference>
<keyword evidence="9" id="KW-0472">Membrane</keyword>
<dbReference type="InterPro" id="IPR018006">
    <property type="entry name" value="Flag_FliJ_proteobac"/>
</dbReference>
<sequence>MSDTSSLETLIELAEGDRDSAAKLLGELRSARQKENSQLELLLQYREDYRSRFEAAMQRGITIAAMQNYQRFLASLDNAIKHQRNQLNHSDGRVQRGEDNWRQQQKKVNSYDALRSRRHQEANKRARRLEQQQNDEFASRASSALDGL</sequence>
<keyword evidence="7" id="KW-1005">Bacterial flagellum biogenesis</keyword>
<feature type="compositionally biased region" description="Polar residues" evidence="11">
    <location>
        <begin position="131"/>
        <end position="142"/>
    </location>
</feature>
<dbReference type="EMBL" id="JBHLVX010000017">
    <property type="protein sequence ID" value="MFC0267305.1"/>
    <property type="molecule type" value="Genomic_DNA"/>
</dbReference>
<keyword evidence="4" id="KW-0813">Transport</keyword>
<protein>
    <recommendedName>
        <fullName evidence="3">Flagellar FliJ protein</fullName>
    </recommendedName>
</protein>
<feature type="compositionally biased region" description="Basic and acidic residues" evidence="11">
    <location>
        <begin position="119"/>
        <end position="130"/>
    </location>
</feature>
<keyword evidence="8" id="KW-0653">Protein transport</keyword>
<evidence type="ECO:0000256" key="7">
    <source>
        <dbReference type="ARBA" id="ARBA00022795"/>
    </source>
</evidence>
<dbReference type="InterPro" id="IPR012823">
    <property type="entry name" value="Flagell_FliJ"/>
</dbReference>
<evidence type="ECO:0000256" key="6">
    <source>
        <dbReference type="ARBA" id="ARBA00022500"/>
    </source>
</evidence>
<dbReference type="Pfam" id="PF02050">
    <property type="entry name" value="FliJ"/>
    <property type="match status" value="1"/>
</dbReference>
<dbReference type="InterPro" id="IPR053716">
    <property type="entry name" value="Flag_assembly_chemotaxis_eff"/>
</dbReference>
<comment type="subcellular location">
    <subcellularLocation>
        <location evidence="1">Cell membrane</location>
        <topology evidence="1">Peripheral membrane protein</topology>
        <orientation evidence="1">Cytoplasmic side</orientation>
    </subcellularLocation>
</comment>
<dbReference type="PRINTS" id="PR01004">
    <property type="entry name" value="FLGFLIJ"/>
</dbReference>
<keyword evidence="12" id="KW-0966">Cell projection</keyword>
<keyword evidence="12" id="KW-0282">Flagellum</keyword>
<dbReference type="Proteomes" id="UP001589814">
    <property type="component" value="Unassembled WGS sequence"/>
</dbReference>
<evidence type="ECO:0000313" key="13">
    <source>
        <dbReference type="Proteomes" id="UP001589814"/>
    </source>
</evidence>
<comment type="caution">
    <text evidence="12">The sequence shown here is derived from an EMBL/GenBank/DDBJ whole genome shotgun (WGS) entry which is preliminary data.</text>
</comment>
<keyword evidence="13" id="KW-1185">Reference proteome</keyword>
<evidence type="ECO:0000256" key="10">
    <source>
        <dbReference type="ARBA" id="ARBA00023225"/>
    </source>
</evidence>
<accession>A0ABV6G0X5</accession>
<organism evidence="12 13">
    <name type="scientific">Kushneria aurantia</name>
    <dbReference type="NCBI Taxonomy" id="504092"/>
    <lineage>
        <taxon>Bacteria</taxon>
        <taxon>Pseudomonadati</taxon>
        <taxon>Pseudomonadota</taxon>
        <taxon>Gammaproteobacteria</taxon>
        <taxon>Oceanospirillales</taxon>
        <taxon>Halomonadaceae</taxon>
        <taxon>Kushneria</taxon>
    </lineage>
</organism>
<evidence type="ECO:0000313" key="12">
    <source>
        <dbReference type="EMBL" id="MFC0267305.1"/>
    </source>
</evidence>
<keyword evidence="10" id="KW-1006">Bacterial flagellum protein export</keyword>
<dbReference type="PIRSF" id="PIRSF019404">
    <property type="entry name" value="FliJ"/>
    <property type="match status" value="1"/>
</dbReference>
<dbReference type="PANTHER" id="PTHR38786">
    <property type="entry name" value="FLAGELLAR FLIJ PROTEIN"/>
    <property type="match status" value="1"/>
</dbReference>
<evidence type="ECO:0000256" key="11">
    <source>
        <dbReference type="SAM" id="MobiDB-lite"/>
    </source>
</evidence>
<name>A0ABV6G0X5_9GAMM</name>
<keyword evidence="12" id="KW-0969">Cilium</keyword>
<dbReference type="RefSeq" id="WP_019952162.1">
    <property type="nucleotide sequence ID" value="NZ_JBHLVX010000017.1"/>
</dbReference>
<feature type="region of interest" description="Disordered" evidence="11">
    <location>
        <begin position="88"/>
        <end position="148"/>
    </location>
</feature>
<evidence type="ECO:0000256" key="2">
    <source>
        <dbReference type="ARBA" id="ARBA00010004"/>
    </source>
</evidence>
<evidence type="ECO:0000256" key="8">
    <source>
        <dbReference type="ARBA" id="ARBA00022927"/>
    </source>
</evidence>
<keyword evidence="5" id="KW-1003">Cell membrane</keyword>
<evidence type="ECO:0000256" key="5">
    <source>
        <dbReference type="ARBA" id="ARBA00022475"/>
    </source>
</evidence>
<dbReference type="Gene3D" id="1.10.287.1700">
    <property type="match status" value="1"/>
</dbReference>
<dbReference type="PANTHER" id="PTHR38786:SF1">
    <property type="entry name" value="FLAGELLAR FLIJ PROTEIN"/>
    <property type="match status" value="1"/>
</dbReference>
<gene>
    <name evidence="12" type="primary">fliJ</name>
    <name evidence="12" type="ORF">ACFFHW_04725</name>
</gene>
<evidence type="ECO:0000256" key="1">
    <source>
        <dbReference type="ARBA" id="ARBA00004413"/>
    </source>
</evidence>
<reference evidence="12 13" key="1">
    <citation type="submission" date="2024-09" db="EMBL/GenBank/DDBJ databases">
        <authorList>
            <person name="Sun Q."/>
            <person name="Mori K."/>
        </authorList>
    </citation>
    <scope>NUCLEOTIDE SEQUENCE [LARGE SCALE GENOMIC DNA]</scope>
    <source>
        <strain evidence="12 13">CCM 7415</strain>
    </source>
</reference>
<evidence type="ECO:0000256" key="4">
    <source>
        <dbReference type="ARBA" id="ARBA00022448"/>
    </source>
</evidence>
<evidence type="ECO:0000256" key="3">
    <source>
        <dbReference type="ARBA" id="ARBA00020392"/>
    </source>
</evidence>
<keyword evidence="6" id="KW-0145">Chemotaxis</keyword>
<comment type="similarity">
    <text evidence="2">Belongs to the FliJ family.</text>
</comment>
<evidence type="ECO:0000256" key="9">
    <source>
        <dbReference type="ARBA" id="ARBA00023136"/>
    </source>
</evidence>